<evidence type="ECO:0000313" key="3">
    <source>
        <dbReference type="Proteomes" id="UP000197468"/>
    </source>
</evidence>
<comment type="caution">
    <text evidence="2">The sequence shown here is derived from an EMBL/GenBank/DDBJ whole genome shotgun (WGS) entry which is preliminary data.</text>
</comment>
<sequence>MSRPKTALAIRHLAFEDLGLLEPLLDARGFEPIVTLDAGVDDLRSVDLDAVDLLIVLGGPIGACDDGLYPYLADEVALIERRLAARRPLLGICLGAQLMARACGAAVGPMTHGKKEIGFGPITLTRAGLDSALAPLASGQPVLHWHGDQFELPEGVPSLATTPLCPHQAFAIEHFALGLQFHLECDPAKLERWLIGHAGELAQARVVLDDLRRDAAAFGPGLRAALGDIMDRWIAGWPRQG</sequence>
<dbReference type="OrthoDB" id="9813383at2"/>
<reference evidence="2 3" key="1">
    <citation type="journal article" date="2008" name="Int. J. Syst. Evol. Microbiol.">
        <title>Description of Roseateles aquatilis sp. nov. and Roseateles terrae sp. nov., in the class Betaproteobacteria, and emended description of the genus Roseateles.</title>
        <authorList>
            <person name="Gomila M."/>
            <person name="Bowien B."/>
            <person name="Falsen E."/>
            <person name="Moore E.R."/>
            <person name="Lalucat J."/>
        </authorList>
    </citation>
    <scope>NUCLEOTIDE SEQUENCE [LARGE SCALE GENOMIC DNA]</scope>
    <source>
        <strain evidence="2 3">CCUG 48205</strain>
    </source>
</reference>
<dbReference type="Pfam" id="PF00117">
    <property type="entry name" value="GATase"/>
    <property type="match status" value="1"/>
</dbReference>
<dbReference type="AlphaFoldDB" id="A0A246IZD8"/>
<dbReference type="PANTHER" id="PTHR42695">
    <property type="entry name" value="GLUTAMINE AMIDOTRANSFERASE YLR126C-RELATED"/>
    <property type="match status" value="1"/>
</dbReference>
<dbReference type="Gene3D" id="3.40.50.880">
    <property type="match status" value="1"/>
</dbReference>
<proteinExistence type="predicted"/>
<organism evidence="2 3">
    <name type="scientific">Roseateles aquatilis</name>
    <dbReference type="NCBI Taxonomy" id="431061"/>
    <lineage>
        <taxon>Bacteria</taxon>
        <taxon>Pseudomonadati</taxon>
        <taxon>Pseudomonadota</taxon>
        <taxon>Betaproteobacteria</taxon>
        <taxon>Burkholderiales</taxon>
        <taxon>Sphaerotilaceae</taxon>
        <taxon>Roseateles</taxon>
    </lineage>
</organism>
<keyword evidence="2" id="KW-0808">Transferase</keyword>
<dbReference type="InterPro" id="IPR017926">
    <property type="entry name" value="GATASE"/>
</dbReference>
<name>A0A246IZD8_9BURK</name>
<accession>A0A246IZD8</accession>
<dbReference type="GO" id="GO:0005829">
    <property type="term" value="C:cytosol"/>
    <property type="evidence" value="ECO:0007669"/>
    <property type="project" value="TreeGrafter"/>
</dbReference>
<dbReference type="RefSeq" id="WP_088387012.1">
    <property type="nucleotide sequence ID" value="NZ_NIOF01000012.1"/>
</dbReference>
<dbReference type="Proteomes" id="UP000197468">
    <property type="component" value="Unassembled WGS sequence"/>
</dbReference>
<gene>
    <name evidence="2" type="ORF">CDN99_21775</name>
</gene>
<dbReference type="EMBL" id="NIOF01000012">
    <property type="protein sequence ID" value="OWQ85709.1"/>
    <property type="molecule type" value="Genomic_DNA"/>
</dbReference>
<dbReference type="GO" id="GO:0016740">
    <property type="term" value="F:transferase activity"/>
    <property type="evidence" value="ECO:0007669"/>
    <property type="project" value="UniProtKB-KW"/>
</dbReference>
<dbReference type="PANTHER" id="PTHR42695:SF5">
    <property type="entry name" value="GLUTAMINE AMIDOTRANSFERASE YLR126C-RELATED"/>
    <property type="match status" value="1"/>
</dbReference>
<dbReference type="PROSITE" id="PS51273">
    <property type="entry name" value="GATASE_TYPE_1"/>
    <property type="match status" value="1"/>
</dbReference>
<dbReference type="SUPFAM" id="SSF52317">
    <property type="entry name" value="Class I glutamine amidotransferase-like"/>
    <property type="match status" value="1"/>
</dbReference>
<protein>
    <submittedName>
        <fullName evidence="2">Glutamine amidotransferase</fullName>
    </submittedName>
</protein>
<evidence type="ECO:0000313" key="2">
    <source>
        <dbReference type="EMBL" id="OWQ85709.1"/>
    </source>
</evidence>
<evidence type="ECO:0000259" key="1">
    <source>
        <dbReference type="Pfam" id="PF00117"/>
    </source>
</evidence>
<feature type="domain" description="Glutamine amidotransferase" evidence="1">
    <location>
        <begin position="42"/>
        <end position="187"/>
    </location>
</feature>
<dbReference type="CDD" id="cd01741">
    <property type="entry name" value="GATase1_1"/>
    <property type="match status" value="1"/>
</dbReference>
<keyword evidence="3" id="KW-1185">Reference proteome</keyword>
<dbReference type="NCBIfam" id="NF005458">
    <property type="entry name" value="PRK07053.1"/>
    <property type="match status" value="1"/>
</dbReference>
<dbReference type="InterPro" id="IPR029062">
    <property type="entry name" value="Class_I_gatase-like"/>
</dbReference>
<keyword evidence="2" id="KW-0315">Glutamine amidotransferase</keyword>
<dbReference type="InterPro" id="IPR044992">
    <property type="entry name" value="ChyE-like"/>
</dbReference>